<dbReference type="AlphaFoldDB" id="A0A2V3ITG4"/>
<evidence type="ECO:0000256" key="1">
    <source>
        <dbReference type="SAM" id="Phobius"/>
    </source>
</evidence>
<organism evidence="4 5">
    <name type="scientific">Gracilariopsis chorda</name>
    <dbReference type="NCBI Taxonomy" id="448386"/>
    <lineage>
        <taxon>Eukaryota</taxon>
        <taxon>Rhodophyta</taxon>
        <taxon>Florideophyceae</taxon>
        <taxon>Rhodymeniophycidae</taxon>
        <taxon>Gracilariales</taxon>
        <taxon>Gracilariaceae</taxon>
        <taxon>Gracilariopsis</taxon>
    </lineage>
</organism>
<dbReference type="OrthoDB" id="6090599at2759"/>
<sequence length="267" mass="29514">MPLSALLVLLLLLLPLLPHLARADCEGDQSYVLSLQMSFTKAVNPLIPPPEKARIPVVVAVAHKPSYHLFEKAKKLTDQAAEVASAGKADDVKQQFKKLSDKGDVASFQILKDVPIDDLSQLELRVKGSASRISLMAQLSPSPAWFIGIDSLDLCQQSKFILERSNIRVKNFNSGLDRSREFDMSNPYNEGETIPVEPLAGTIDNDDLLAVLSVEQGTLGVDWWKILLGVLVALAVIVVTTCVLIPLWRRRRKRADIPLTTQQGTEW</sequence>
<evidence type="ECO:0000313" key="5">
    <source>
        <dbReference type="Proteomes" id="UP000247409"/>
    </source>
</evidence>
<dbReference type="EMBL" id="NBIV01000061">
    <property type="protein sequence ID" value="PXF45411.1"/>
    <property type="molecule type" value="Genomic_DNA"/>
</dbReference>
<comment type="caution">
    <text evidence="4">The sequence shown here is derived from an EMBL/GenBank/DDBJ whole genome shotgun (WGS) entry which is preliminary data.</text>
</comment>
<accession>A0A2V3ITG4</accession>
<dbReference type="Proteomes" id="UP000247409">
    <property type="component" value="Unassembled WGS sequence"/>
</dbReference>
<dbReference type="Pfam" id="PF06468">
    <property type="entry name" value="Spond_N"/>
    <property type="match status" value="1"/>
</dbReference>
<feature type="domain" description="Spondin" evidence="3">
    <location>
        <begin position="19"/>
        <end position="207"/>
    </location>
</feature>
<evidence type="ECO:0000313" key="4">
    <source>
        <dbReference type="EMBL" id="PXF45411.1"/>
    </source>
</evidence>
<dbReference type="Gene3D" id="2.60.40.2130">
    <property type="entry name" value="F-spondin domain"/>
    <property type="match status" value="1"/>
</dbReference>
<feature type="transmembrane region" description="Helical" evidence="1">
    <location>
        <begin position="223"/>
        <end position="248"/>
    </location>
</feature>
<dbReference type="InterPro" id="IPR009465">
    <property type="entry name" value="Spondin_N"/>
</dbReference>
<evidence type="ECO:0000256" key="2">
    <source>
        <dbReference type="SAM" id="SignalP"/>
    </source>
</evidence>
<name>A0A2V3ITG4_9FLOR</name>
<feature type="signal peptide" evidence="2">
    <location>
        <begin position="1"/>
        <end position="23"/>
    </location>
</feature>
<dbReference type="InterPro" id="IPR038678">
    <property type="entry name" value="Spondin_N_sf"/>
</dbReference>
<keyword evidence="1" id="KW-0472">Membrane</keyword>
<keyword evidence="1" id="KW-1133">Transmembrane helix</keyword>
<keyword evidence="2" id="KW-0732">Signal</keyword>
<reference evidence="4 5" key="1">
    <citation type="journal article" date="2018" name="Mol. Biol. Evol.">
        <title>Analysis of the draft genome of the red seaweed Gracilariopsis chorda provides insights into genome size evolution in Rhodophyta.</title>
        <authorList>
            <person name="Lee J."/>
            <person name="Yang E.C."/>
            <person name="Graf L."/>
            <person name="Yang J.H."/>
            <person name="Qiu H."/>
            <person name="Zel Zion U."/>
            <person name="Chan C.X."/>
            <person name="Stephens T.G."/>
            <person name="Weber A.P.M."/>
            <person name="Boo G.H."/>
            <person name="Boo S.M."/>
            <person name="Kim K.M."/>
            <person name="Shin Y."/>
            <person name="Jung M."/>
            <person name="Lee S.J."/>
            <person name="Yim H.S."/>
            <person name="Lee J.H."/>
            <person name="Bhattacharya D."/>
            <person name="Yoon H.S."/>
        </authorList>
    </citation>
    <scope>NUCLEOTIDE SEQUENCE [LARGE SCALE GENOMIC DNA]</scope>
    <source>
        <strain evidence="4 5">SKKU-2015</strain>
        <tissue evidence="4">Whole body</tissue>
    </source>
</reference>
<protein>
    <submittedName>
        <fullName evidence="4">Spondin-2</fullName>
    </submittedName>
</protein>
<evidence type="ECO:0000259" key="3">
    <source>
        <dbReference type="PROSITE" id="PS51020"/>
    </source>
</evidence>
<proteinExistence type="predicted"/>
<dbReference type="PROSITE" id="PS51020">
    <property type="entry name" value="SPONDIN"/>
    <property type="match status" value="1"/>
</dbReference>
<keyword evidence="5" id="KW-1185">Reference proteome</keyword>
<gene>
    <name evidence="4" type="ORF">BWQ96_04826</name>
</gene>
<keyword evidence="1" id="KW-0812">Transmembrane</keyword>
<feature type="chain" id="PRO_5015935879" evidence="2">
    <location>
        <begin position="24"/>
        <end position="267"/>
    </location>
</feature>